<organism evidence="5 7">
    <name type="scientific">Didymodactylos carnosus</name>
    <dbReference type="NCBI Taxonomy" id="1234261"/>
    <lineage>
        <taxon>Eukaryota</taxon>
        <taxon>Metazoa</taxon>
        <taxon>Spiralia</taxon>
        <taxon>Gnathifera</taxon>
        <taxon>Rotifera</taxon>
        <taxon>Eurotatoria</taxon>
        <taxon>Bdelloidea</taxon>
        <taxon>Philodinida</taxon>
        <taxon>Philodinidae</taxon>
        <taxon>Didymodactylos</taxon>
    </lineage>
</organism>
<proteinExistence type="predicted"/>
<name>A0A815FPI0_9BILA</name>
<feature type="chain" id="PRO_5035605541" description="DEAD-box helicase OB fold domain-containing protein" evidence="3">
    <location>
        <begin position="22"/>
        <end position="892"/>
    </location>
</feature>
<dbReference type="Proteomes" id="UP000663829">
    <property type="component" value="Unassembled WGS sequence"/>
</dbReference>
<feature type="compositionally biased region" description="Basic and acidic residues" evidence="1">
    <location>
        <begin position="748"/>
        <end position="762"/>
    </location>
</feature>
<evidence type="ECO:0000259" key="4">
    <source>
        <dbReference type="Pfam" id="PF07717"/>
    </source>
</evidence>
<dbReference type="Proteomes" id="UP000681722">
    <property type="component" value="Unassembled WGS sequence"/>
</dbReference>
<evidence type="ECO:0000256" key="3">
    <source>
        <dbReference type="SAM" id="SignalP"/>
    </source>
</evidence>
<feature type="signal peptide" evidence="3">
    <location>
        <begin position="1"/>
        <end position="21"/>
    </location>
</feature>
<feature type="transmembrane region" description="Helical" evidence="2">
    <location>
        <begin position="436"/>
        <end position="460"/>
    </location>
</feature>
<dbReference type="OrthoDB" id="10063988at2759"/>
<evidence type="ECO:0000256" key="2">
    <source>
        <dbReference type="SAM" id="Phobius"/>
    </source>
</evidence>
<feature type="compositionally biased region" description="Polar residues" evidence="1">
    <location>
        <begin position="729"/>
        <end position="739"/>
    </location>
</feature>
<keyword evidence="2" id="KW-1133">Transmembrane helix</keyword>
<protein>
    <recommendedName>
        <fullName evidence="4">DEAD-box helicase OB fold domain-containing protein</fullName>
    </recommendedName>
</protein>
<evidence type="ECO:0000256" key="1">
    <source>
        <dbReference type="SAM" id="MobiDB-lite"/>
    </source>
</evidence>
<dbReference type="Pfam" id="PF07717">
    <property type="entry name" value="OB_NTP_bind"/>
    <property type="match status" value="1"/>
</dbReference>
<evidence type="ECO:0000313" key="6">
    <source>
        <dbReference type="EMBL" id="CAF4168372.1"/>
    </source>
</evidence>
<feature type="compositionally biased region" description="Polar residues" evidence="1">
    <location>
        <begin position="614"/>
        <end position="655"/>
    </location>
</feature>
<sequence length="892" mass="97917">MTITLSVILSVFLLTLHSAHTTHFHGGIITWKPMDDTTVNSSTVSVMITQSYEWTLSEVPCTSTSIAAGTLLSCTSAGCAFVSANSAQLACTTSGASCGGYTSLSINGYCTDFSTALDTTSGQISHIENLTPNSRFYVQFDSGQGTYITLGATSGMGTYGPNWILLCLIDLSVRPDGIINTPPVATVISPIQVAVNTITTITIPTLDANNDNLRCRWAVKNSTYDECNDVCQTLPNSTLASDCTLVFNSYGKTPSTTYAVALMVEDFWNSTTTIPFSSVPIQFLVTIISTPPCPLTPIIISDLAQGACTAVQVGIPFSFQVVAQKGCNGTTITDIFTMPPFNMTKSSLVQNSTNIWMITETWTPSNLQTGSQVFCAVAVDSANIQSPQYCVTFTVVPANSTSLCPGQTTTTAITSIQPTTVVTTILSGETTINLSLILGLSMLALLSLLALCACCCYCWLWKICCRKRKQSDKTNEVKEKYLLRGSDTTESTDNVYDPSILSTSSNPKCQIHKSKQNYTIYKAFDVVKDNLNSTIQSRLKSSRRNTRVSVLRVDRVNKSVDQNSETAVYDDGISQTDISHRPTSKMSKANRISVMKLQRMQSSKSNNDEGMETGTITSNNRASINKEIQSSTINNSLTDNPSTGDNNRTSNDTTIPKTVNNISVVKLPRVNSTPTVYPIFDVQSNNEDRKLTHRTDTITSDDEMLSRTKRAQRVNHISVIKLKSSEINSISSTVDSPSKTIVLGDGQKPSERARPSRRKETNSSRTPAQANESPAYRSQKSASNNVTIVKLSRAKSSTISENTPFYKTVRHQQSVLIHPNSCLVEHIPRYVIYYESVLTTKEYMRQVIEIENQWLLEVARHFHKTKKLDEDNSVKKLSKKLGKTKEELERNY</sequence>
<dbReference type="AlphaFoldDB" id="A0A815FPI0"/>
<keyword evidence="2" id="KW-0472">Membrane</keyword>
<dbReference type="EMBL" id="CAJNOQ010013447">
    <property type="protein sequence ID" value="CAF1321880.1"/>
    <property type="molecule type" value="Genomic_DNA"/>
</dbReference>
<feature type="region of interest" description="Disordered" evidence="1">
    <location>
        <begin position="598"/>
        <end position="655"/>
    </location>
</feature>
<keyword evidence="3" id="KW-0732">Signal</keyword>
<dbReference type="InterPro" id="IPR011709">
    <property type="entry name" value="DEAD-box_helicase_OB_fold"/>
</dbReference>
<reference evidence="5" key="1">
    <citation type="submission" date="2021-02" db="EMBL/GenBank/DDBJ databases">
        <authorList>
            <person name="Nowell W R."/>
        </authorList>
    </citation>
    <scope>NUCLEOTIDE SEQUENCE</scope>
</reference>
<evidence type="ECO:0000313" key="5">
    <source>
        <dbReference type="EMBL" id="CAF1321880.1"/>
    </source>
</evidence>
<feature type="compositionally biased region" description="Polar residues" evidence="1">
    <location>
        <begin position="763"/>
        <end position="784"/>
    </location>
</feature>
<keyword evidence="2" id="KW-0812">Transmembrane</keyword>
<comment type="caution">
    <text evidence="5">The sequence shown here is derived from an EMBL/GenBank/DDBJ whole genome shotgun (WGS) entry which is preliminary data.</text>
</comment>
<keyword evidence="7" id="KW-1185">Reference proteome</keyword>
<evidence type="ECO:0000313" key="7">
    <source>
        <dbReference type="Proteomes" id="UP000663829"/>
    </source>
</evidence>
<gene>
    <name evidence="5" type="ORF">GPM918_LOCUS29514</name>
    <name evidence="6" type="ORF">SRO942_LOCUS30098</name>
</gene>
<feature type="domain" description="DEAD-box helicase OB fold" evidence="4">
    <location>
        <begin position="800"/>
        <end position="861"/>
    </location>
</feature>
<dbReference type="EMBL" id="CAJOBC010048137">
    <property type="protein sequence ID" value="CAF4168372.1"/>
    <property type="molecule type" value="Genomic_DNA"/>
</dbReference>
<feature type="region of interest" description="Disordered" evidence="1">
    <location>
        <begin position="729"/>
        <end position="784"/>
    </location>
</feature>
<accession>A0A815FPI0</accession>